<comment type="subcellular location">
    <subcellularLocation>
        <location evidence="1">Secreted</location>
    </subcellularLocation>
</comment>
<reference evidence="5 6" key="1">
    <citation type="submission" date="2021-06" db="EMBL/GenBank/DDBJ databases">
        <title>Caerostris extrusa draft genome.</title>
        <authorList>
            <person name="Kono N."/>
            <person name="Arakawa K."/>
        </authorList>
    </citation>
    <scope>NUCLEOTIDE SEQUENCE [LARGE SCALE GENOMIC DNA]</scope>
</reference>
<dbReference type="PRINTS" id="PR00722">
    <property type="entry name" value="CHYMOTRYPSIN"/>
</dbReference>
<dbReference type="PANTHER" id="PTHR24258">
    <property type="entry name" value="SERINE PROTEASE-RELATED"/>
    <property type="match status" value="1"/>
</dbReference>
<feature type="domain" description="Peptidase S1" evidence="4">
    <location>
        <begin position="138"/>
        <end position="391"/>
    </location>
</feature>
<evidence type="ECO:0000256" key="3">
    <source>
        <dbReference type="ARBA" id="ARBA00023157"/>
    </source>
</evidence>
<dbReference type="FunFam" id="2.40.10.10:FF:000038">
    <property type="entry name" value="Serine protease"/>
    <property type="match status" value="1"/>
</dbReference>
<dbReference type="AlphaFoldDB" id="A0AAV4WH46"/>
<dbReference type="PROSITE" id="PS50240">
    <property type="entry name" value="TRYPSIN_DOM"/>
    <property type="match status" value="1"/>
</dbReference>
<keyword evidence="6" id="KW-1185">Reference proteome</keyword>
<sequence length="404" mass="45912">MRFRDFFQRGNYTCSFHFPCPFEHALSARFYKLDRMAKLWWLLLLACTIASCRSQDEVPRSAFGFDQDYYEPGRTTEDCVCVPVYLCIDGEVTNIVFLQKDNNYEPPECGPFHVCCRDPETTPIRPYTHRCGTRNPGGVNGRILTSQGSGEAQFGEWPWQAAILKKDKNDFIFKCGGTLIDDKHIITIAHCVDKFYDNQSNMIVRLGEWDTQVKDEISPHEDFGVEEIMIHPGYRFTNLHNDIAVIRLNRTVVFKPHIDSACLPRDEDDFTGHNCVATGWGTNAYRSGHFSLIMKEIHLPVISNAECQAMLRRTRLGPRFRLYENFLCAGGQAKEDACKGDGGGPLACYREDNTYAVAGLVSWGIDCGTQGVPGVYVNVKKYTDWIASKTGRPVEYYWNIPTNV</sequence>
<comment type="caution">
    <text evidence="5">The sequence shown here is derived from an EMBL/GenBank/DDBJ whole genome shotgun (WGS) entry which is preliminary data.</text>
</comment>
<dbReference type="GO" id="GO:0004252">
    <property type="term" value="F:serine-type endopeptidase activity"/>
    <property type="evidence" value="ECO:0007669"/>
    <property type="project" value="InterPro"/>
</dbReference>
<organism evidence="5 6">
    <name type="scientific">Caerostris extrusa</name>
    <name type="common">Bark spider</name>
    <name type="synonym">Caerostris bankana</name>
    <dbReference type="NCBI Taxonomy" id="172846"/>
    <lineage>
        <taxon>Eukaryota</taxon>
        <taxon>Metazoa</taxon>
        <taxon>Ecdysozoa</taxon>
        <taxon>Arthropoda</taxon>
        <taxon>Chelicerata</taxon>
        <taxon>Arachnida</taxon>
        <taxon>Araneae</taxon>
        <taxon>Araneomorphae</taxon>
        <taxon>Entelegynae</taxon>
        <taxon>Araneoidea</taxon>
        <taxon>Araneidae</taxon>
        <taxon>Caerostris</taxon>
    </lineage>
</organism>
<dbReference type="Pfam" id="PF00089">
    <property type="entry name" value="Trypsin"/>
    <property type="match status" value="1"/>
</dbReference>
<keyword evidence="2" id="KW-0964">Secreted</keyword>
<dbReference type="Gene3D" id="2.40.10.10">
    <property type="entry name" value="Trypsin-like serine proteases"/>
    <property type="match status" value="2"/>
</dbReference>
<evidence type="ECO:0000313" key="6">
    <source>
        <dbReference type="Proteomes" id="UP001054945"/>
    </source>
</evidence>
<dbReference type="SUPFAM" id="SSF50494">
    <property type="entry name" value="Trypsin-like serine proteases"/>
    <property type="match status" value="1"/>
</dbReference>
<dbReference type="PANTHER" id="PTHR24258:SF129">
    <property type="entry name" value="LP15124P-RELATED"/>
    <property type="match status" value="1"/>
</dbReference>
<evidence type="ECO:0000259" key="4">
    <source>
        <dbReference type="PROSITE" id="PS50240"/>
    </source>
</evidence>
<dbReference type="GO" id="GO:0006508">
    <property type="term" value="P:proteolysis"/>
    <property type="evidence" value="ECO:0007669"/>
    <property type="project" value="InterPro"/>
</dbReference>
<dbReference type="GO" id="GO:0005576">
    <property type="term" value="C:extracellular region"/>
    <property type="evidence" value="ECO:0007669"/>
    <property type="project" value="UniProtKB-SubCell"/>
</dbReference>
<proteinExistence type="predicted"/>
<evidence type="ECO:0000256" key="1">
    <source>
        <dbReference type="ARBA" id="ARBA00004613"/>
    </source>
</evidence>
<evidence type="ECO:0000313" key="5">
    <source>
        <dbReference type="EMBL" id="GIY81519.1"/>
    </source>
</evidence>
<dbReference type="InterPro" id="IPR001254">
    <property type="entry name" value="Trypsin_dom"/>
</dbReference>
<name>A0AAV4WH46_CAEEX</name>
<dbReference type="CDD" id="cd00190">
    <property type="entry name" value="Tryp_SPc"/>
    <property type="match status" value="1"/>
</dbReference>
<dbReference type="Proteomes" id="UP001054945">
    <property type="component" value="Unassembled WGS sequence"/>
</dbReference>
<accession>A0AAV4WH46</accession>
<dbReference type="EMBL" id="BPLR01016137">
    <property type="protein sequence ID" value="GIY81519.1"/>
    <property type="molecule type" value="Genomic_DNA"/>
</dbReference>
<dbReference type="InterPro" id="IPR001314">
    <property type="entry name" value="Peptidase_S1A"/>
</dbReference>
<dbReference type="InterPro" id="IPR009003">
    <property type="entry name" value="Peptidase_S1_PA"/>
</dbReference>
<keyword evidence="3" id="KW-1015">Disulfide bond</keyword>
<gene>
    <name evidence="5" type="primary">PPAF1</name>
    <name evidence="5" type="ORF">CEXT_744711</name>
</gene>
<dbReference type="InterPro" id="IPR043504">
    <property type="entry name" value="Peptidase_S1_PA_chymotrypsin"/>
</dbReference>
<protein>
    <submittedName>
        <fullName evidence="5">Phenoloxidase-activating factor 1</fullName>
    </submittedName>
</protein>
<evidence type="ECO:0000256" key="2">
    <source>
        <dbReference type="ARBA" id="ARBA00022525"/>
    </source>
</evidence>
<dbReference type="SMART" id="SM00020">
    <property type="entry name" value="Tryp_SPc"/>
    <property type="match status" value="1"/>
</dbReference>